<dbReference type="PROSITE" id="PS50850">
    <property type="entry name" value="MFS"/>
    <property type="match status" value="1"/>
</dbReference>
<feature type="transmembrane region" description="Helical" evidence="7">
    <location>
        <begin position="133"/>
        <end position="151"/>
    </location>
</feature>
<proteinExistence type="predicted"/>
<keyword evidence="2" id="KW-0813">Transport</keyword>
<keyword evidence="4 7" id="KW-0812">Transmembrane</keyword>
<dbReference type="Proteomes" id="UP000095209">
    <property type="component" value="Unassembled WGS sequence"/>
</dbReference>
<dbReference type="Pfam" id="PF07690">
    <property type="entry name" value="MFS_1"/>
    <property type="match status" value="1"/>
</dbReference>
<sequence>MRENKNKLLLPVLAICSFLVGFDLIVTIPLIPLIVNDTDMSIELGGLLVTLYAISYAVSAPILGVLSDRLGRKKMLLLGILIFAVATGFTGYADSFTLLIAFRILSGIGAGMIEPGVLAIASDNYSYERRGRAIGIVTGALISASIIGVPVGSYIAETFNWRWTFWLISLISLITLITVPIVISNDHSLNNAKNDSIMSIFLQLRNASKKSSVVLALLATLLYYGGLQGMFVNVGVFYSSYYDLTAGQIGLVLMIAGLGSVVGSVFGGRIVDRFGKRTIILFSSVFVAILVITLTCITKNLVVAILINVLWATIYGLGQTALNSLISELNPTVRGALMSLNSSAMYIGSALFTAIAATLLYTGSFLWVGILCGAANGIVFLISFVIRERTLNTNHQVQSY</sequence>
<comment type="subcellular location">
    <subcellularLocation>
        <location evidence="1">Cell membrane</location>
        <topology evidence="1">Multi-pass membrane protein</topology>
    </subcellularLocation>
</comment>
<dbReference type="PANTHER" id="PTHR43124:SF3">
    <property type="entry name" value="CHLORAMPHENICOL EFFLUX PUMP RV0191"/>
    <property type="match status" value="1"/>
</dbReference>
<dbReference type="Gene3D" id="1.20.1250.20">
    <property type="entry name" value="MFS general substrate transporter like domains"/>
    <property type="match status" value="1"/>
</dbReference>
<evidence type="ECO:0000256" key="5">
    <source>
        <dbReference type="ARBA" id="ARBA00022989"/>
    </source>
</evidence>
<dbReference type="PROSITE" id="PS00216">
    <property type="entry name" value="SUGAR_TRANSPORT_1"/>
    <property type="match status" value="1"/>
</dbReference>
<dbReference type="CDD" id="cd17324">
    <property type="entry name" value="MFS_NepI_like"/>
    <property type="match status" value="1"/>
</dbReference>
<evidence type="ECO:0000256" key="4">
    <source>
        <dbReference type="ARBA" id="ARBA00022692"/>
    </source>
</evidence>
<evidence type="ECO:0000256" key="7">
    <source>
        <dbReference type="SAM" id="Phobius"/>
    </source>
</evidence>
<feature type="transmembrane region" description="Helical" evidence="7">
    <location>
        <begin position="244"/>
        <end position="266"/>
    </location>
</feature>
<evidence type="ECO:0000256" key="3">
    <source>
        <dbReference type="ARBA" id="ARBA00022475"/>
    </source>
</evidence>
<keyword evidence="10" id="KW-1185">Reference proteome</keyword>
<dbReference type="EMBL" id="MJEH01000019">
    <property type="protein sequence ID" value="OEH93007.1"/>
    <property type="molecule type" value="Genomic_DNA"/>
</dbReference>
<dbReference type="InterPro" id="IPR036259">
    <property type="entry name" value="MFS_trans_sf"/>
</dbReference>
<dbReference type="PANTHER" id="PTHR43124">
    <property type="entry name" value="PURINE EFFLUX PUMP PBUE"/>
    <property type="match status" value="1"/>
</dbReference>
<dbReference type="GO" id="GO:0022857">
    <property type="term" value="F:transmembrane transporter activity"/>
    <property type="evidence" value="ECO:0007669"/>
    <property type="project" value="InterPro"/>
</dbReference>
<feature type="transmembrane region" description="Helical" evidence="7">
    <location>
        <begin position="278"/>
        <end position="295"/>
    </location>
</feature>
<feature type="domain" description="Major facilitator superfamily (MFS) profile" evidence="8">
    <location>
        <begin position="9"/>
        <end position="391"/>
    </location>
</feature>
<evidence type="ECO:0000256" key="1">
    <source>
        <dbReference type="ARBA" id="ARBA00004651"/>
    </source>
</evidence>
<dbReference type="AlphaFoldDB" id="A0A1E5LFZ4"/>
<feature type="transmembrane region" description="Helical" evidence="7">
    <location>
        <begin position="343"/>
        <end position="361"/>
    </location>
</feature>
<keyword evidence="5 7" id="KW-1133">Transmembrane helix</keyword>
<evidence type="ECO:0000256" key="6">
    <source>
        <dbReference type="ARBA" id="ARBA00023136"/>
    </source>
</evidence>
<feature type="transmembrane region" description="Helical" evidence="7">
    <location>
        <begin position="99"/>
        <end position="121"/>
    </location>
</feature>
<dbReference type="InterPro" id="IPR011701">
    <property type="entry name" value="MFS"/>
</dbReference>
<dbReference type="SUPFAM" id="SSF103473">
    <property type="entry name" value="MFS general substrate transporter"/>
    <property type="match status" value="1"/>
</dbReference>
<comment type="caution">
    <text evidence="9">The sequence shown here is derived from an EMBL/GenBank/DDBJ whole genome shotgun (WGS) entry which is preliminary data.</text>
</comment>
<keyword evidence="6 7" id="KW-0472">Membrane</keyword>
<evidence type="ECO:0000313" key="10">
    <source>
        <dbReference type="Proteomes" id="UP000095209"/>
    </source>
</evidence>
<feature type="transmembrane region" description="Helical" evidence="7">
    <location>
        <begin position="12"/>
        <end position="35"/>
    </location>
</feature>
<evidence type="ECO:0000259" key="8">
    <source>
        <dbReference type="PROSITE" id="PS50850"/>
    </source>
</evidence>
<feature type="transmembrane region" description="Helical" evidence="7">
    <location>
        <begin position="301"/>
        <end position="322"/>
    </location>
</feature>
<evidence type="ECO:0000313" key="9">
    <source>
        <dbReference type="EMBL" id="OEH93007.1"/>
    </source>
</evidence>
<keyword evidence="3" id="KW-1003">Cell membrane</keyword>
<feature type="transmembrane region" description="Helical" evidence="7">
    <location>
        <begin position="47"/>
        <end position="66"/>
    </location>
</feature>
<dbReference type="InterPro" id="IPR050189">
    <property type="entry name" value="MFS_Efflux_Transporters"/>
</dbReference>
<dbReference type="GO" id="GO:0005886">
    <property type="term" value="C:plasma membrane"/>
    <property type="evidence" value="ECO:0007669"/>
    <property type="project" value="UniProtKB-SubCell"/>
</dbReference>
<evidence type="ECO:0000256" key="2">
    <source>
        <dbReference type="ARBA" id="ARBA00022448"/>
    </source>
</evidence>
<accession>A0A1E5LFZ4</accession>
<gene>
    <name evidence="9" type="ORF">BFG57_14185</name>
</gene>
<feature type="transmembrane region" description="Helical" evidence="7">
    <location>
        <begin position="163"/>
        <end position="183"/>
    </location>
</feature>
<reference evidence="9 10" key="1">
    <citation type="submission" date="2016-08" db="EMBL/GenBank/DDBJ databases">
        <title>Genome of Bacillus solimangrovi GH2-4.</title>
        <authorList>
            <person name="Lim S."/>
            <person name="Kim B.-C."/>
        </authorList>
    </citation>
    <scope>NUCLEOTIDE SEQUENCE [LARGE SCALE GENOMIC DNA]</scope>
    <source>
        <strain evidence="9 10">GH2-4</strain>
    </source>
</reference>
<feature type="transmembrane region" description="Helical" evidence="7">
    <location>
        <begin position="75"/>
        <end position="93"/>
    </location>
</feature>
<feature type="transmembrane region" description="Helical" evidence="7">
    <location>
        <begin position="213"/>
        <end position="238"/>
    </location>
</feature>
<dbReference type="InterPro" id="IPR020846">
    <property type="entry name" value="MFS_dom"/>
</dbReference>
<name>A0A1E5LFZ4_9BACI</name>
<dbReference type="InterPro" id="IPR005829">
    <property type="entry name" value="Sugar_transporter_CS"/>
</dbReference>
<dbReference type="RefSeq" id="WP_069716998.1">
    <property type="nucleotide sequence ID" value="NZ_MJEH01000019.1"/>
</dbReference>
<dbReference type="OrthoDB" id="212436at2"/>
<feature type="transmembrane region" description="Helical" evidence="7">
    <location>
        <begin position="367"/>
        <end position="386"/>
    </location>
</feature>
<protein>
    <recommendedName>
        <fullName evidence="8">Major facilitator superfamily (MFS) profile domain-containing protein</fullName>
    </recommendedName>
</protein>
<organism evidence="9 10">
    <name type="scientific">Bacillus solimangrovi</name>
    <dbReference type="NCBI Taxonomy" id="1305675"/>
    <lineage>
        <taxon>Bacteria</taxon>
        <taxon>Bacillati</taxon>
        <taxon>Bacillota</taxon>
        <taxon>Bacilli</taxon>
        <taxon>Bacillales</taxon>
        <taxon>Bacillaceae</taxon>
        <taxon>Bacillus</taxon>
    </lineage>
</organism>
<dbReference type="STRING" id="1305675.BFG57_14185"/>